<feature type="transmembrane region" description="Helical" evidence="7">
    <location>
        <begin position="109"/>
        <end position="128"/>
    </location>
</feature>
<feature type="transmembrane region" description="Helical" evidence="7">
    <location>
        <begin position="40"/>
        <end position="61"/>
    </location>
</feature>
<evidence type="ECO:0000313" key="8">
    <source>
        <dbReference type="EMBL" id="MBE6420644.1"/>
    </source>
</evidence>
<evidence type="ECO:0000313" key="9">
    <source>
        <dbReference type="Proteomes" id="UP000725649"/>
    </source>
</evidence>
<evidence type="ECO:0000256" key="5">
    <source>
        <dbReference type="ARBA" id="ARBA00022989"/>
    </source>
</evidence>
<comment type="similarity">
    <text evidence="2 7">Belongs to the UPF0056 (MarC) family.</text>
</comment>
<evidence type="ECO:0000256" key="2">
    <source>
        <dbReference type="ARBA" id="ARBA00009784"/>
    </source>
</evidence>
<keyword evidence="4 7" id="KW-0812">Transmembrane</keyword>
<evidence type="ECO:0000256" key="3">
    <source>
        <dbReference type="ARBA" id="ARBA00022475"/>
    </source>
</evidence>
<sequence length="195" mass="20730">MDSFISSVITLALVMDGFGNIPLFISALKKVAPERRKAVLIRELGIALLIMVAFLFLGKWFLKAFGIAEYSLSIAGGLILFIISVKLVFGGDDDPKGDPKDDEPFVVPLAIPLVAGPAALSIVMITAAQQPNKLITLAAVVVASLINSVILLSSFPLSNLLGKRGLTAIERLTGMILVLMSVNMVMNGISTFMSL</sequence>
<evidence type="ECO:0000256" key="4">
    <source>
        <dbReference type="ARBA" id="ARBA00022692"/>
    </source>
</evidence>
<gene>
    <name evidence="8" type="ORF">E7027_00625</name>
</gene>
<dbReference type="PANTHER" id="PTHR33508:SF10">
    <property type="entry name" value="UPF0056 INNER MEMBRANE PROTEIN YHGN"/>
    <property type="match status" value="1"/>
</dbReference>
<dbReference type="PANTHER" id="PTHR33508">
    <property type="entry name" value="UPF0056 MEMBRANE PROTEIN YHCE"/>
    <property type="match status" value="1"/>
</dbReference>
<comment type="subcellular location">
    <subcellularLocation>
        <location evidence="1 7">Cell membrane</location>
        <topology evidence="1 7">Multi-pass membrane protein</topology>
    </subcellularLocation>
</comment>
<protein>
    <recommendedName>
        <fullName evidence="7">UPF0056 membrane protein</fullName>
    </recommendedName>
</protein>
<keyword evidence="3" id="KW-1003">Cell membrane</keyword>
<dbReference type="EMBL" id="SUVG01000001">
    <property type="protein sequence ID" value="MBE6420644.1"/>
    <property type="molecule type" value="Genomic_DNA"/>
</dbReference>
<evidence type="ECO:0000256" key="6">
    <source>
        <dbReference type="ARBA" id="ARBA00023136"/>
    </source>
</evidence>
<proteinExistence type="inferred from homology"/>
<keyword evidence="5 7" id="KW-1133">Transmembrane helix</keyword>
<dbReference type="Proteomes" id="UP000725649">
    <property type="component" value="Unassembled WGS sequence"/>
</dbReference>
<comment type="caution">
    <text evidence="8">The sequence shown here is derived from an EMBL/GenBank/DDBJ whole genome shotgun (WGS) entry which is preliminary data.</text>
</comment>
<dbReference type="NCBIfam" id="TIGR00427">
    <property type="entry name" value="NAAT family transporter"/>
    <property type="match status" value="1"/>
</dbReference>
<dbReference type="Pfam" id="PF01914">
    <property type="entry name" value="MarC"/>
    <property type="match status" value="1"/>
</dbReference>
<keyword evidence="6 7" id="KW-0472">Membrane</keyword>
<evidence type="ECO:0000256" key="7">
    <source>
        <dbReference type="RuleBase" id="RU362048"/>
    </source>
</evidence>
<dbReference type="AlphaFoldDB" id="A0A928DPC5"/>
<feature type="transmembrane region" description="Helical" evidence="7">
    <location>
        <begin position="6"/>
        <end position="28"/>
    </location>
</feature>
<dbReference type="GO" id="GO:0005886">
    <property type="term" value="C:plasma membrane"/>
    <property type="evidence" value="ECO:0007669"/>
    <property type="project" value="UniProtKB-SubCell"/>
</dbReference>
<evidence type="ECO:0000256" key="1">
    <source>
        <dbReference type="ARBA" id="ARBA00004651"/>
    </source>
</evidence>
<feature type="transmembrane region" description="Helical" evidence="7">
    <location>
        <begin position="134"/>
        <end position="160"/>
    </location>
</feature>
<name>A0A928DPC5_9BACT</name>
<dbReference type="InterPro" id="IPR002771">
    <property type="entry name" value="Multi_antbiot-R_MarC"/>
</dbReference>
<reference evidence="8" key="1">
    <citation type="submission" date="2019-04" db="EMBL/GenBank/DDBJ databases">
        <title>Evolution of Biomass-Degrading Anaerobic Consortia Revealed by Metagenomics.</title>
        <authorList>
            <person name="Peng X."/>
        </authorList>
    </citation>
    <scope>NUCLEOTIDE SEQUENCE</scope>
    <source>
        <strain evidence="8">SIG66</strain>
    </source>
</reference>
<organism evidence="8 9">
    <name type="scientific">Candidatus Avelusimicrobium gallicola</name>
    <dbReference type="NCBI Taxonomy" id="2562704"/>
    <lineage>
        <taxon>Bacteria</taxon>
        <taxon>Pseudomonadati</taxon>
        <taxon>Elusimicrobiota</taxon>
        <taxon>Elusimicrobia</taxon>
        <taxon>Elusimicrobiales</taxon>
        <taxon>Elusimicrobiaceae</taxon>
        <taxon>Candidatus Avelusimicrobium</taxon>
    </lineage>
</organism>
<feature type="transmembrane region" description="Helical" evidence="7">
    <location>
        <begin position="67"/>
        <end position="89"/>
    </location>
</feature>
<feature type="transmembrane region" description="Helical" evidence="7">
    <location>
        <begin position="172"/>
        <end position="193"/>
    </location>
</feature>
<accession>A0A928DPC5</accession>